<dbReference type="AlphaFoldDB" id="A0AAQ3P511"/>
<gene>
    <name evidence="1" type="ORF">V8G54_008362</name>
</gene>
<keyword evidence="2" id="KW-1185">Reference proteome</keyword>
<protein>
    <submittedName>
        <fullName evidence="1">Uncharacterized protein</fullName>
    </submittedName>
</protein>
<sequence length="278" mass="31094">MLVAEDAYETDGVDGIGGVSQSTPVVSRDNMDDVSPCLLYVLDDIRTILVARGTMFQVTTIVHVDDIIIPDVSVPLSTYEIFTSLGQEKIRLSEDDPLGALQQLCDIIANEPLKIEYDANVFGRDSEVPLYLHSQHVRELASRREKYMFGVSNNLGYNDVYGFIDPQIIHEGNNFYDITTYLTSLPLNWINVVRLAHTWHADGSVLNDVAKGFVSKVLGFIIRSLMVKEEVDARGRSLLAVGFNDGAGSRRWQRCWRWTLAAMLPLSTVVLPSRVEKS</sequence>
<organism evidence="1 2">
    <name type="scientific">Vigna mungo</name>
    <name type="common">Black gram</name>
    <name type="synonym">Phaseolus mungo</name>
    <dbReference type="NCBI Taxonomy" id="3915"/>
    <lineage>
        <taxon>Eukaryota</taxon>
        <taxon>Viridiplantae</taxon>
        <taxon>Streptophyta</taxon>
        <taxon>Embryophyta</taxon>
        <taxon>Tracheophyta</taxon>
        <taxon>Spermatophyta</taxon>
        <taxon>Magnoliopsida</taxon>
        <taxon>eudicotyledons</taxon>
        <taxon>Gunneridae</taxon>
        <taxon>Pentapetalae</taxon>
        <taxon>rosids</taxon>
        <taxon>fabids</taxon>
        <taxon>Fabales</taxon>
        <taxon>Fabaceae</taxon>
        <taxon>Papilionoideae</taxon>
        <taxon>50 kb inversion clade</taxon>
        <taxon>NPAAA clade</taxon>
        <taxon>indigoferoid/millettioid clade</taxon>
        <taxon>Phaseoleae</taxon>
        <taxon>Vigna</taxon>
    </lineage>
</organism>
<proteinExistence type="predicted"/>
<dbReference type="Proteomes" id="UP001374535">
    <property type="component" value="Chromosome 2"/>
</dbReference>
<evidence type="ECO:0000313" key="1">
    <source>
        <dbReference type="EMBL" id="WVZ21040.1"/>
    </source>
</evidence>
<reference evidence="1 2" key="1">
    <citation type="journal article" date="2023" name="Life. Sci Alliance">
        <title>Evolutionary insights into 3D genome organization and epigenetic landscape of Vigna mungo.</title>
        <authorList>
            <person name="Junaid A."/>
            <person name="Singh B."/>
            <person name="Bhatia S."/>
        </authorList>
    </citation>
    <scope>NUCLEOTIDE SEQUENCE [LARGE SCALE GENOMIC DNA]</scope>
    <source>
        <strain evidence="1">Urdbean</strain>
    </source>
</reference>
<evidence type="ECO:0000313" key="2">
    <source>
        <dbReference type="Proteomes" id="UP001374535"/>
    </source>
</evidence>
<accession>A0AAQ3P511</accession>
<name>A0AAQ3P511_VIGMU</name>
<dbReference type="EMBL" id="CP144699">
    <property type="protein sequence ID" value="WVZ21040.1"/>
    <property type="molecule type" value="Genomic_DNA"/>
</dbReference>